<evidence type="ECO:0008006" key="3">
    <source>
        <dbReference type="Google" id="ProtNLM"/>
    </source>
</evidence>
<gene>
    <name evidence="1" type="ORF">CAL28_19895</name>
</gene>
<dbReference type="OrthoDB" id="8942304at2"/>
<protein>
    <recommendedName>
        <fullName evidence="3">NlpC/P60 domain-containing protein</fullName>
    </recommendedName>
</protein>
<name>A0A261UJ26_9BORD</name>
<proteinExistence type="predicted"/>
<dbReference type="Proteomes" id="UP000215767">
    <property type="component" value="Unassembled WGS sequence"/>
</dbReference>
<evidence type="ECO:0000313" key="2">
    <source>
        <dbReference type="Proteomes" id="UP000215767"/>
    </source>
</evidence>
<reference evidence="2" key="1">
    <citation type="submission" date="2017-05" db="EMBL/GenBank/DDBJ databases">
        <title>Complete and WGS of Bordetella genogroups.</title>
        <authorList>
            <person name="Spilker T."/>
            <person name="Lipuma J."/>
        </authorList>
    </citation>
    <scope>NUCLEOTIDE SEQUENCE [LARGE SCALE GENOMIC DNA]</scope>
    <source>
        <strain evidence="2">AU8856</strain>
    </source>
</reference>
<sequence length="128" mass="14604">MHWSDRYLNLPYIVESGDCAALAARVAKDVLGISCQLPTSHALTLREQAKQIMDYRDSLAVRIARPLDAQPALFIGRGRTCHIGVACLIESQVWILHADQGARFVVRERLQNMTQPHRFQLEGFYQWL</sequence>
<keyword evidence="2" id="KW-1185">Reference proteome</keyword>
<organism evidence="1 2">
    <name type="scientific">Bordetella genomosp. 11</name>
    <dbReference type="NCBI Taxonomy" id="1416808"/>
    <lineage>
        <taxon>Bacteria</taxon>
        <taxon>Pseudomonadati</taxon>
        <taxon>Pseudomonadota</taxon>
        <taxon>Betaproteobacteria</taxon>
        <taxon>Burkholderiales</taxon>
        <taxon>Alcaligenaceae</taxon>
        <taxon>Bordetella</taxon>
    </lineage>
</organism>
<comment type="caution">
    <text evidence="1">The sequence shown here is derived from an EMBL/GenBank/DDBJ whole genome shotgun (WGS) entry which is preliminary data.</text>
</comment>
<evidence type="ECO:0000313" key="1">
    <source>
        <dbReference type="EMBL" id="OZI61547.1"/>
    </source>
</evidence>
<accession>A0A261UJ26</accession>
<dbReference type="EMBL" id="NEVS01000004">
    <property type="protein sequence ID" value="OZI61547.1"/>
    <property type="molecule type" value="Genomic_DNA"/>
</dbReference>
<dbReference type="AlphaFoldDB" id="A0A261UJ26"/>